<dbReference type="AlphaFoldDB" id="A0A6G1L8B0"/>
<proteinExistence type="predicted"/>
<reference evidence="2" key="1">
    <citation type="journal article" date="2020" name="Stud. Mycol.">
        <title>101 Dothideomycetes genomes: a test case for predicting lifestyles and emergence of pathogens.</title>
        <authorList>
            <person name="Haridas S."/>
            <person name="Albert R."/>
            <person name="Binder M."/>
            <person name="Bloem J."/>
            <person name="Labutti K."/>
            <person name="Salamov A."/>
            <person name="Andreopoulos B."/>
            <person name="Baker S."/>
            <person name="Barry K."/>
            <person name="Bills G."/>
            <person name="Bluhm B."/>
            <person name="Cannon C."/>
            <person name="Castanera R."/>
            <person name="Culley D."/>
            <person name="Daum C."/>
            <person name="Ezra D."/>
            <person name="Gonzalez J."/>
            <person name="Henrissat B."/>
            <person name="Kuo A."/>
            <person name="Liang C."/>
            <person name="Lipzen A."/>
            <person name="Lutzoni F."/>
            <person name="Magnuson J."/>
            <person name="Mondo S."/>
            <person name="Nolan M."/>
            <person name="Ohm R."/>
            <person name="Pangilinan J."/>
            <person name="Park H.-J."/>
            <person name="Ramirez L."/>
            <person name="Alfaro M."/>
            <person name="Sun H."/>
            <person name="Tritt A."/>
            <person name="Yoshinaga Y."/>
            <person name="Zwiers L.-H."/>
            <person name="Turgeon B."/>
            <person name="Goodwin S."/>
            <person name="Spatafora J."/>
            <person name="Crous P."/>
            <person name="Grigoriev I."/>
        </authorList>
    </citation>
    <scope>NUCLEOTIDE SEQUENCE</scope>
    <source>
        <strain evidence="2">CBS 116005</strain>
    </source>
</reference>
<dbReference type="EMBL" id="ML995837">
    <property type="protein sequence ID" value="KAF2769107.1"/>
    <property type="molecule type" value="Genomic_DNA"/>
</dbReference>
<sequence>MSCKAATPIGEPCTKPQRPPSLMLDHTHRGRMPQASHGKELGLLVGSSRTNMRDHRSNRDCGRDKAAPKAFSNDPGRESAYSSMRMLQGSNAAVQRNALATRLVGNAPLSIAILARAAQTRDNALDDSRTAAVGTTTTQHLSRRPQRAGTWSQEPFAEQPQCSHNAASHRQILRLDEPANCIAAGNWIESFGDGGQQE</sequence>
<feature type="region of interest" description="Disordered" evidence="1">
    <location>
        <begin position="123"/>
        <end position="146"/>
    </location>
</feature>
<gene>
    <name evidence="2" type="ORF">EJ03DRAFT_106992</name>
</gene>
<evidence type="ECO:0000256" key="1">
    <source>
        <dbReference type="SAM" id="MobiDB-lite"/>
    </source>
</evidence>
<dbReference type="Proteomes" id="UP000799436">
    <property type="component" value="Unassembled WGS sequence"/>
</dbReference>
<name>A0A6G1L8B0_9PEZI</name>
<accession>A0A6G1L8B0</accession>
<organism evidence="2 3">
    <name type="scientific">Teratosphaeria nubilosa</name>
    <dbReference type="NCBI Taxonomy" id="161662"/>
    <lineage>
        <taxon>Eukaryota</taxon>
        <taxon>Fungi</taxon>
        <taxon>Dikarya</taxon>
        <taxon>Ascomycota</taxon>
        <taxon>Pezizomycotina</taxon>
        <taxon>Dothideomycetes</taxon>
        <taxon>Dothideomycetidae</taxon>
        <taxon>Mycosphaerellales</taxon>
        <taxon>Teratosphaeriaceae</taxon>
        <taxon>Teratosphaeria</taxon>
    </lineage>
</organism>
<evidence type="ECO:0000313" key="3">
    <source>
        <dbReference type="Proteomes" id="UP000799436"/>
    </source>
</evidence>
<evidence type="ECO:0000313" key="2">
    <source>
        <dbReference type="EMBL" id="KAF2769107.1"/>
    </source>
</evidence>
<feature type="compositionally biased region" description="Basic and acidic residues" evidence="1">
    <location>
        <begin position="51"/>
        <end position="67"/>
    </location>
</feature>
<protein>
    <submittedName>
        <fullName evidence="2">Uncharacterized protein</fullName>
    </submittedName>
</protein>
<feature type="region of interest" description="Disordered" evidence="1">
    <location>
        <begin position="49"/>
        <end position="82"/>
    </location>
</feature>
<keyword evidence="3" id="KW-1185">Reference proteome</keyword>